<dbReference type="InterPro" id="IPR023753">
    <property type="entry name" value="FAD/NAD-binding_dom"/>
</dbReference>
<dbReference type="PRINTS" id="PR00411">
    <property type="entry name" value="PNDRDTASEI"/>
</dbReference>
<reference evidence="7 8" key="1">
    <citation type="journal article" date="2015" name="Nature">
        <title>rRNA introns, odd ribosomes, and small enigmatic genomes across a large radiation of phyla.</title>
        <authorList>
            <person name="Brown C.T."/>
            <person name="Hug L.A."/>
            <person name="Thomas B.C."/>
            <person name="Sharon I."/>
            <person name="Castelle C.J."/>
            <person name="Singh A."/>
            <person name="Wilkins M.J."/>
            <person name="Williams K.H."/>
            <person name="Banfield J.F."/>
        </authorList>
    </citation>
    <scope>NUCLEOTIDE SEQUENCE [LARGE SCALE GENOMIC DNA]</scope>
</reference>
<keyword evidence="4" id="KW-0274">FAD</keyword>
<dbReference type="Pfam" id="PF07992">
    <property type="entry name" value="Pyr_redox_2"/>
    <property type="match status" value="1"/>
</dbReference>
<evidence type="ECO:0000256" key="2">
    <source>
        <dbReference type="ARBA" id="ARBA00005272"/>
    </source>
</evidence>
<evidence type="ECO:0000313" key="8">
    <source>
        <dbReference type="Proteomes" id="UP000034048"/>
    </source>
</evidence>
<comment type="similarity">
    <text evidence="2">Belongs to the NADH dehydrogenase family.</text>
</comment>
<comment type="caution">
    <text evidence="7">The sequence shown here is derived from an EMBL/GenBank/DDBJ whole genome shotgun (WGS) entry which is preliminary data.</text>
</comment>
<keyword evidence="5" id="KW-0560">Oxidoreductase</keyword>
<evidence type="ECO:0000256" key="3">
    <source>
        <dbReference type="ARBA" id="ARBA00022630"/>
    </source>
</evidence>
<dbReference type="GO" id="GO:0003955">
    <property type="term" value="F:NAD(P)H dehydrogenase (quinone) activity"/>
    <property type="evidence" value="ECO:0007669"/>
    <property type="project" value="TreeGrafter"/>
</dbReference>
<dbReference type="PANTHER" id="PTHR42913:SF3">
    <property type="entry name" value="64 KDA MITOCHONDRIAL NADH DEHYDROGENASE (EUROFUNG)"/>
    <property type="match status" value="1"/>
</dbReference>
<keyword evidence="3" id="KW-0285">Flavoprotein</keyword>
<gene>
    <name evidence="7" type="ORF">UT42_C0011G0002</name>
</gene>
<organism evidence="7 8">
    <name type="scientific">Candidatus Falkowbacteria bacterium GW2011_GWA2_39_24</name>
    <dbReference type="NCBI Taxonomy" id="1618634"/>
    <lineage>
        <taxon>Bacteria</taxon>
        <taxon>Candidatus Falkowiibacteriota</taxon>
    </lineage>
</organism>
<accession>A0A0G0RN23</accession>
<dbReference type="PANTHER" id="PTHR42913">
    <property type="entry name" value="APOPTOSIS-INDUCING FACTOR 1"/>
    <property type="match status" value="1"/>
</dbReference>
<dbReference type="SUPFAM" id="SSF51905">
    <property type="entry name" value="FAD/NAD(P)-binding domain"/>
    <property type="match status" value="1"/>
</dbReference>
<feature type="domain" description="FAD/NAD(P)-binding" evidence="6">
    <location>
        <begin position="9"/>
        <end position="298"/>
    </location>
</feature>
<name>A0A0G0RN23_9BACT</name>
<comment type="cofactor">
    <cofactor evidence="1">
        <name>FAD</name>
        <dbReference type="ChEBI" id="CHEBI:57692"/>
    </cofactor>
</comment>
<proteinExistence type="inferred from homology"/>
<evidence type="ECO:0000256" key="1">
    <source>
        <dbReference type="ARBA" id="ARBA00001974"/>
    </source>
</evidence>
<evidence type="ECO:0000256" key="5">
    <source>
        <dbReference type="ARBA" id="ARBA00023002"/>
    </source>
</evidence>
<dbReference type="GO" id="GO:0019646">
    <property type="term" value="P:aerobic electron transport chain"/>
    <property type="evidence" value="ECO:0007669"/>
    <property type="project" value="TreeGrafter"/>
</dbReference>
<evidence type="ECO:0000313" key="7">
    <source>
        <dbReference type="EMBL" id="KKR15017.1"/>
    </source>
</evidence>
<dbReference type="Gene3D" id="3.50.50.100">
    <property type="match status" value="1"/>
</dbReference>
<dbReference type="AlphaFoldDB" id="A0A0G0RN23"/>
<evidence type="ECO:0000259" key="6">
    <source>
        <dbReference type="Pfam" id="PF07992"/>
    </source>
</evidence>
<dbReference type="Proteomes" id="UP000034048">
    <property type="component" value="Unassembled WGS sequence"/>
</dbReference>
<protein>
    <submittedName>
        <fullName evidence="7">NADH dehydrogenase</fullName>
    </submittedName>
</protein>
<dbReference type="EMBL" id="LBWS01000011">
    <property type="protein sequence ID" value="KKR15017.1"/>
    <property type="molecule type" value="Genomic_DNA"/>
</dbReference>
<dbReference type="PRINTS" id="PR00368">
    <property type="entry name" value="FADPNR"/>
</dbReference>
<evidence type="ECO:0000256" key="4">
    <source>
        <dbReference type="ARBA" id="ARBA00022827"/>
    </source>
</evidence>
<dbReference type="InterPro" id="IPR036188">
    <property type="entry name" value="FAD/NAD-bd_sf"/>
</dbReference>
<dbReference type="InterPro" id="IPR051169">
    <property type="entry name" value="NADH-Q_oxidoreductase"/>
</dbReference>
<sequence length="380" mass="42801">MTNLNYKKEVTVVGGGLAGLAAIKVLLKTGWSVHLVAMDSYFTFLPLLHELAAGSLPIASLRFDYHSFLQANNFKLTVAQVQQIDLAQHCLITNQEKIDFDYLLIATGSHTAQDKIVGSRQALTLNTWQQAEMLAERLDALSKQGSVINIIGASFTGLELSLEIAEQLKRKKQKATINLLHSHVRLVPWLPEIGHQIIIQALERQGINLYSPERVVAIGPQYILTKTGHYRGDLNILTTGITPNTAILDPALVNDQGEVLVNNYLQVRGQVRVWAAGDIISLGERAIPKLAQTAIQQGRIVADNIIKQQSGRPLQPYQPRIKGLFIALDKMRAVGHINHRLIHGHWVWFVWRTVYFFNIPGWKNHWRLAKIWTRRFLGRH</sequence>